<keyword evidence="4" id="KW-0328">Glycosyltransferase</keyword>
<dbReference type="SUPFAM" id="SSF53756">
    <property type="entry name" value="UDP-Glycosyltransferase/glycogen phosphorylase"/>
    <property type="match status" value="1"/>
</dbReference>
<organism evidence="9 10">
    <name type="scientific">Gossypium darwinii</name>
    <name type="common">Darwin's cotton</name>
    <name type="synonym">Gossypium barbadense var. darwinii</name>
    <dbReference type="NCBI Taxonomy" id="34276"/>
    <lineage>
        <taxon>Eukaryota</taxon>
        <taxon>Viridiplantae</taxon>
        <taxon>Streptophyta</taxon>
        <taxon>Embryophyta</taxon>
        <taxon>Tracheophyta</taxon>
        <taxon>Spermatophyta</taxon>
        <taxon>Magnoliopsida</taxon>
        <taxon>eudicotyledons</taxon>
        <taxon>Gunneridae</taxon>
        <taxon>Pentapetalae</taxon>
        <taxon>rosids</taxon>
        <taxon>malvids</taxon>
        <taxon>Malvales</taxon>
        <taxon>Malvaceae</taxon>
        <taxon>Malvoideae</taxon>
        <taxon>Gossypium</taxon>
    </lineage>
</organism>
<evidence type="ECO:0000256" key="3">
    <source>
        <dbReference type="ARBA" id="ARBA00012588"/>
    </source>
</evidence>
<dbReference type="Gene3D" id="3.40.50.2000">
    <property type="entry name" value="Glycogen Phosphorylase B"/>
    <property type="match status" value="2"/>
</dbReference>
<evidence type="ECO:0000256" key="1">
    <source>
        <dbReference type="ARBA" id="ARBA00001478"/>
    </source>
</evidence>
<feature type="domain" description="Starch synthase catalytic" evidence="8">
    <location>
        <begin position="27"/>
        <end position="132"/>
    </location>
</feature>
<evidence type="ECO:0000256" key="5">
    <source>
        <dbReference type="ARBA" id="ARBA00022679"/>
    </source>
</evidence>
<evidence type="ECO:0000313" key="9">
    <source>
        <dbReference type="EMBL" id="TYG64939.1"/>
    </source>
</evidence>
<comment type="pathway">
    <text evidence="2">Glycan biosynthesis; starch biosynthesis.</text>
</comment>
<evidence type="ECO:0000256" key="2">
    <source>
        <dbReference type="ARBA" id="ARBA00004727"/>
    </source>
</evidence>
<evidence type="ECO:0000259" key="8">
    <source>
        <dbReference type="Pfam" id="PF08323"/>
    </source>
</evidence>
<accession>A0A5D2C6M4</accession>
<name>A0A5D2C6M4_GOSDA</name>
<feature type="signal peptide" evidence="7">
    <location>
        <begin position="1"/>
        <end position="16"/>
    </location>
</feature>
<dbReference type="InterPro" id="IPR013534">
    <property type="entry name" value="Starch_synth_cat_dom"/>
</dbReference>
<dbReference type="GO" id="GO:0019252">
    <property type="term" value="P:starch biosynthetic process"/>
    <property type="evidence" value="ECO:0007669"/>
    <property type="project" value="UniProtKB-UniPathway"/>
</dbReference>
<proteinExistence type="predicted"/>
<protein>
    <recommendedName>
        <fullName evidence="3">starch synthase</fullName>
        <ecNumber evidence="3">2.4.1.21</ecNumber>
    </recommendedName>
</protein>
<keyword evidence="6" id="KW-0750">Starch biosynthesis</keyword>
<dbReference type="EC" id="2.4.1.21" evidence="3"/>
<dbReference type="Proteomes" id="UP000323506">
    <property type="component" value="Chromosome D06"/>
</dbReference>
<dbReference type="EMBL" id="CM017706">
    <property type="protein sequence ID" value="TYG64939.1"/>
    <property type="molecule type" value="Genomic_DNA"/>
</dbReference>
<feature type="chain" id="PRO_5023090887" description="starch synthase" evidence="7">
    <location>
        <begin position="17"/>
        <end position="274"/>
    </location>
</feature>
<dbReference type="GO" id="GO:0009011">
    <property type="term" value="F:alpha-1,4-glucan glucosyltransferase (ADP-glucose donor) activity"/>
    <property type="evidence" value="ECO:0007669"/>
    <property type="project" value="UniProtKB-EC"/>
</dbReference>
<keyword evidence="10" id="KW-1185">Reference proteome</keyword>
<keyword evidence="7" id="KW-0732">Signal</keyword>
<gene>
    <name evidence="9" type="ORF">ES288_D06G145800v1</name>
</gene>
<keyword evidence="5" id="KW-0808">Transferase</keyword>
<dbReference type="UniPathway" id="UPA00152"/>
<evidence type="ECO:0000313" key="10">
    <source>
        <dbReference type="Proteomes" id="UP000323506"/>
    </source>
</evidence>
<dbReference type="PANTHER" id="PTHR46083">
    <property type="match status" value="1"/>
</dbReference>
<reference evidence="9 10" key="1">
    <citation type="submission" date="2019-06" db="EMBL/GenBank/DDBJ databases">
        <title>WGS assembly of Gossypium darwinii.</title>
        <authorList>
            <person name="Chen Z.J."/>
            <person name="Sreedasyam A."/>
            <person name="Ando A."/>
            <person name="Song Q."/>
            <person name="De L."/>
            <person name="Hulse-Kemp A."/>
            <person name="Ding M."/>
            <person name="Ye W."/>
            <person name="Kirkbride R."/>
            <person name="Jenkins J."/>
            <person name="Plott C."/>
            <person name="Lovell J."/>
            <person name="Lin Y.-M."/>
            <person name="Vaughn R."/>
            <person name="Liu B."/>
            <person name="Li W."/>
            <person name="Simpson S."/>
            <person name="Scheffler B."/>
            <person name="Saski C."/>
            <person name="Grover C."/>
            <person name="Hu G."/>
            <person name="Conover J."/>
            <person name="Carlson J."/>
            <person name="Shu S."/>
            <person name="Boston L."/>
            <person name="Williams M."/>
            <person name="Peterson D."/>
            <person name="Mcgee K."/>
            <person name="Jones D."/>
            <person name="Wendel J."/>
            <person name="Stelly D."/>
            <person name="Grimwood J."/>
            <person name="Schmutz J."/>
        </authorList>
    </citation>
    <scope>NUCLEOTIDE SEQUENCE [LARGE SCALE GENOMIC DNA]</scope>
    <source>
        <strain evidence="9">1808015.09</strain>
    </source>
</reference>
<comment type="catalytic activity">
    <reaction evidence="1">
        <text>[(1-&gt;4)-alpha-D-glucosyl](n) + ADP-alpha-D-glucose = [(1-&gt;4)-alpha-D-glucosyl](n+1) + ADP + H(+)</text>
        <dbReference type="Rhea" id="RHEA:18189"/>
        <dbReference type="Rhea" id="RHEA-COMP:9584"/>
        <dbReference type="Rhea" id="RHEA-COMP:9587"/>
        <dbReference type="ChEBI" id="CHEBI:15378"/>
        <dbReference type="ChEBI" id="CHEBI:15444"/>
        <dbReference type="ChEBI" id="CHEBI:57498"/>
        <dbReference type="ChEBI" id="CHEBI:456216"/>
        <dbReference type="EC" id="2.4.1.21"/>
    </reaction>
</comment>
<dbReference type="PANTHER" id="PTHR46083:SF2">
    <property type="entry name" value="STARCH SYNTHASE 4, CHLOROPLASTIC_AMYLOPLASTIC-RELATED"/>
    <property type="match status" value="1"/>
</dbReference>
<dbReference type="AlphaFoldDB" id="A0A5D2C6M4"/>
<sequence length="274" mass="30202">MLHLALLFSIFVLVNTRIPGVYTGGSWETAHVTFYGGSDASGTMGLNSARIYFTCHNFEYQGTASASELASCGLDAQELNRPDRMQDKTAHDSVNPVKGAIVFSNIVMTVSPTYAQEVRIAEGGKGLHSTLNSHTRKFMGILNGINTDAWNPRTDNFLKVQYSANDKQGKAENKAAMRRNLGLSSADDQRPVMGGQFVLLGSCPVPHIQREFEGIANQFQNYEHIRLILKYDESLSHAIYAASDMFIIPSIFEPCGLTQMIAMRYGLVPIARKT</sequence>
<evidence type="ECO:0000256" key="7">
    <source>
        <dbReference type="SAM" id="SignalP"/>
    </source>
</evidence>
<dbReference type="Pfam" id="PF08323">
    <property type="entry name" value="Glyco_transf_5"/>
    <property type="match status" value="1"/>
</dbReference>
<evidence type="ECO:0000256" key="4">
    <source>
        <dbReference type="ARBA" id="ARBA00022676"/>
    </source>
</evidence>
<evidence type="ECO:0000256" key="6">
    <source>
        <dbReference type="ARBA" id="ARBA00022922"/>
    </source>
</evidence>